<keyword evidence="2" id="KW-1185">Reference proteome</keyword>
<comment type="caution">
    <text evidence="1">The sequence shown here is derived from an EMBL/GenBank/DDBJ whole genome shotgun (WGS) entry which is preliminary data.</text>
</comment>
<dbReference type="Proteomes" id="UP000216188">
    <property type="component" value="Unassembled WGS sequence"/>
</dbReference>
<protein>
    <submittedName>
        <fullName evidence="1">Uncharacterized protein</fullName>
    </submittedName>
</protein>
<sequence>MSGLGLLERYVCWLRDTPEQAPLTSQMLQALLWRWGNV</sequence>
<evidence type="ECO:0000313" key="1">
    <source>
        <dbReference type="EMBL" id="OYR30950.1"/>
    </source>
</evidence>
<evidence type="ECO:0000313" key="2">
    <source>
        <dbReference type="Proteomes" id="UP000216188"/>
    </source>
</evidence>
<name>A0A256GVN4_9HYPH</name>
<reference evidence="1 2" key="1">
    <citation type="submission" date="2017-07" db="EMBL/GenBank/DDBJ databases">
        <title>Phylogenetic study on the rhizospheric bacterium Ochrobactrum sp. A44.</title>
        <authorList>
            <person name="Krzyzanowska D.M."/>
            <person name="Ossowicki A."/>
            <person name="Rajewska M."/>
            <person name="Maciag T."/>
            <person name="Kaczynski Z."/>
            <person name="Czerwicka M."/>
            <person name="Jafra S."/>
        </authorList>
    </citation>
    <scope>NUCLEOTIDE SEQUENCE [LARGE SCALE GENOMIC DNA]</scope>
    <source>
        <strain evidence="1 2">CCUG 30717</strain>
    </source>
</reference>
<dbReference type="EMBL" id="NNRM01000001">
    <property type="protein sequence ID" value="OYR30950.1"/>
    <property type="molecule type" value="Genomic_DNA"/>
</dbReference>
<accession>A0A256GVN4</accession>
<proteinExistence type="predicted"/>
<gene>
    <name evidence="1" type="ORF">CEV34_0046</name>
</gene>
<dbReference type="AlphaFoldDB" id="A0A256GVN4"/>
<organism evidence="1 2">
    <name type="scientific">Brucella pseudogrignonensis</name>
    <dbReference type="NCBI Taxonomy" id="419475"/>
    <lineage>
        <taxon>Bacteria</taxon>
        <taxon>Pseudomonadati</taxon>
        <taxon>Pseudomonadota</taxon>
        <taxon>Alphaproteobacteria</taxon>
        <taxon>Hyphomicrobiales</taxon>
        <taxon>Brucellaceae</taxon>
        <taxon>Brucella/Ochrobactrum group</taxon>
        <taxon>Brucella</taxon>
    </lineage>
</organism>